<dbReference type="GO" id="GO:0016758">
    <property type="term" value="F:hexosyltransferase activity"/>
    <property type="evidence" value="ECO:0007669"/>
    <property type="project" value="UniProtKB-ARBA"/>
</dbReference>
<dbReference type="PANTHER" id="PTHR22916">
    <property type="entry name" value="GLYCOSYLTRANSFERASE"/>
    <property type="match status" value="1"/>
</dbReference>
<protein>
    <submittedName>
        <fullName evidence="2">Glycosyltransferase involved in cell wall bisynthesis</fullName>
    </submittedName>
</protein>
<evidence type="ECO:0000313" key="5">
    <source>
        <dbReference type="Proteomes" id="UP000183670"/>
    </source>
</evidence>
<accession>A0A1G6G9J0</accession>
<dbReference type="Proteomes" id="UP000181870">
    <property type="component" value="Unassembled WGS sequence"/>
</dbReference>
<dbReference type="InterPro" id="IPR001173">
    <property type="entry name" value="Glyco_trans_2-like"/>
</dbReference>
<dbReference type="EMBL" id="FNDO01000007">
    <property type="protein sequence ID" value="SDH50746.1"/>
    <property type="molecule type" value="Genomic_DNA"/>
</dbReference>
<keyword evidence="2" id="KW-0808">Transferase</keyword>
<dbReference type="PANTHER" id="PTHR22916:SF3">
    <property type="entry name" value="UDP-GLCNAC:BETAGAL BETA-1,3-N-ACETYLGLUCOSAMINYLTRANSFERASE-LIKE PROTEIN 1"/>
    <property type="match status" value="1"/>
</dbReference>
<dbReference type="Gene3D" id="3.90.550.10">
    <property type="entry name" value="Spore Coat Polysaccharide Biosynthesis Protein SpsA, Chain A"/>
    <property type="match status" value="1"/>
</dbReference>
<dbReference type="AlphaFoldDB" id="A0A1G6G9J0"/>
<dbReference type="Proteomes" id="UP000183670">
    <property type="component" value="Unassembled WGS sequence"/>
</dbReference>
<feature type="domain" description="Glycosyltransferase 2-like" evidence="1">
    <location>
        <begin position="7"/>
        <end position="129"/>
    </location>
</feature>
<gene>
    <name evidence="2" type="ORF">SAMN05192581_104611</name>
    <name evidence="3" type="ORF">SAMN05192582_100726</name>
</gene>
<dbReference type="RefSeq" id="WP_074559311.1">
    <property type="nucleotide sequence ID" value="NZ_FMYE01000046.1"/>
</dbReference>
<evidence type="ECO:0000313" key="4">
    <source>
        <dbReference type="Proteomes" id="UP000181870"/>
    </source>
</evidence>
<dbReference type="CDD" id="cd00761">
    <property type="entry name" value="Glyco_tranf_GTA_type"/>
    <property type="match status" value="1"/>
</dbReference>
<dbReference type="SUPFAM" id="SSF53448">
    <property type="entry name" value="Nucleotide-diphospho-sugar transferases"/>
    <property type="match status" value="1"/>
</dbReference>
<evidence type="ECO:0000313" key="2">
    <source>
        <dbReference type="EMBL" id="SDB78641.1"/>
    </source>
</evidence>
<dbReference type="Pfam" id="PF00535">
    <property type="entry name" value="Glycos_transf_2"/>
    <property type="match status" value="1"/>
</dbReference>
<evidence type="ECO:0000313" key="3">
    <source>
        <dbReference type="EMBL" id="SDH50746.1"/>
    </source>
</evidence>
<dbReference type="InterPro" id="IPR029044">
    <property type="entry name" value="Nucleotide-diphossugar_trans"/>
</dbReference>
<proteinExistence type="predicted"/>
<evidence type="ECO:0000259" key="1">
    <source>
        <dbReference type="Pfam" id="PF00535"/>
    </source>
</evidence>
<organism evidence="2 5">
    <name type="scientific">Bacteroides ovatus</name>
    <dbReference type="NCBI Taxonomy" id="28116"/>
    <lineage>
        <taxon>Bacteria</taxon>
        <taxon>Pseudomonadati</taxon>
        <taxon>Bacteroidota</taxon>
        <taxon>Bacteroidia</taxon>
        <taxon>Bacteroidales</taxon>
        <taxon>Bacteroidaceae</taxon>
        <taxon>Bacteroides</taxon>
    </lineage>
</organism>
<reference evidence="4 5" key="1">
    <citation type="submission" date="2016-10" db="EMBL/GenBank/DDBJ databases">
        <authorList>
            <person name="de Groot N.N."/>
        </authorList>
    </citation>
    <scope>NUCLEOTIDE SEQUENCE [LARGE SCALE GENOMIC DNA]</scope>
    <source>
        <strain evidence="2 5">NLAE-zl-C500</strain>
        <strain evidence="3 4">NLAE-zl-C57</strain>
    </source>
</reference>
<name>A0A1G6G9J0_BACOV</name>
<sequence length="309" mass="35549">MKNKLAIIIPAYKACFFREVLDSIVRQSNRDFTVYIGDDASPDDLESIVSVYKDKLDIFYFRFEQNWGGRDLVAHWERCIELSDEPLVWLFLDDDLMPPDAVERVIKVWKKSGECDAVFRFPLAIVDAYGELKYTNPPFETERISGYDFLLDKLSGKISSAACEYVFTRDVWKKTGGFVRFPLAWCSDDATWAKFADYASGIISLPGTPVYWRNAEDKNISNSTRFDGEKLKATGLFLKWIGMNYRLNLRESRFQDALVAYVNVILECSVRGNYSLKDLVCLYAILRKLSPAVALRVLRSHILKAKLFI</sequence>
<dbReference type="EMBL" id="FMYE01000046">
    <property type="protein sequence ID" value="SDB78641.1"/>
    <property type="molecule type" value="Genomic_DNA"/>
</dbReference>